<dbReference type="Gene3D" id="3.90.1140.10">
    <property type="entry name" value="Cyclic phosphodiesterase"/>
    <property type="match status" value="1"/>
</dbReference>
<dbReference type="Proteomes" id="UP000282311">
    <property type="component" value="Unassembled WGS sequence"/>
</dbReference>
<feature type="domain" description="Phosphoesterase HXTX" evidence="3">
    <location>
        <begin position="152"/>
        <end position="226"/>
    </location>
</feature>
<dbReference type="Pfam" id="PF02834">
    <property type="entry name" value="LigT_PEase"/>
    <property type="match status" value="2"/>
</dbReference>
<comment type="similarity">
    <text evidence="2">Belongs to the 2H phosphoesterase superfamily. ThpR family.</text>
</comment>
<organism evidence="4 5">
    <name type="scientific">Paenibacillus ginsengarvi</name>
    <dbReference type="NCBI Taxonomy" id="400777"/>
    <lineage>
        <taxon>Bacteria</taxon>
        <taxon>Bacillati</taxon>
        <taxon>Bacillota</taxon>
        <taxon>Bacilli</taxon>
        <taxon>Bacillales</taxon>
        <taxon>Paenibacillaceae</taxon>
        <taxon>Paenibacillus</taxon>
    </lineage>
</organism>
<feature type="short sequence motif" description="HXTX 1" evidence="2">
    <location>
        <begin position="91"/>
        <end position="94"/>
    </location>
</feature>
<dbReference type="GO" id="GO:0008664">
    <property type="term" value="F:RNA 2',3'-cyclic 3'-phosphodiesterase activity"/>
    <property type="evidence" value="ECO:0007669"/>
    <property type="project" value="UniProtKB-EC"/>
</dbReference>
<comment type="function">
    <text evidence="2">Hydrolyzes RNA 2',3'-cyclic phosphodiester to an RNA 2'-phosphomonoester.</text>
</comment>
<dbReference type="InterPro" id="IPR009097">
    <property type="entry name" value="Cyclic_Pdiesterase"/>
</dbReference>
<comment type="caution">
    <text evidence="4">The sequence shown here is derived from an EMBL/GenBank/DDBJ whole genome shotgun (WGS) entry which is preliminary data.</text>
</comment>
<dbReference type="EC" id="3.1.4.58" evidence="2"/>
<comment type="catalytic activity">
    <reaction evidence="2">
        <text>a 3'-end 2',3'-cyclophospho-ribonucleotide-RNA + H2O = a 3'-end 2'-phospho-ribonucleotide-RNA + H(+)</text>
        <dbReference type="Rhea" id="RHEA:11828"/>
        <dbReference type="Rhea" id="RHEA-COMP:10464"/>
        <dbReference type="Rhea" id="RHEA-COMP:17353"/>
        <dbReference type="ChEBI" id="CHEBI:15377"/>
        <dbReference type="ChEBI" id="CHEBI:15378"/>
        <dbReference type="ChEBI" id="CHEBI:83064"/>
        <dbReference type="ChEBI" id="CHEBI:173113"/>
        <dbReference type="EC" id="3.1.4.58"/>
    </reaction>
</comment>
<feature type="active site" description="Proton donor" evidence="2">
    <location>
        <position position="91"/>
    </location>
</feature>
<sequence length="239" mass="26412">MIEDSDCPLKMYVAAKAGSFFTILVKTICNEVIQEDMTQKSPNNDKPQTGQPRLFVAVPLPAELKSAVGAALNDLKRQLPFQRWVHPEDVHITLKFIGEVPPGSAAAIERELERIAARSNPFELRLQGAGTFGSASSPRILWAGLGGKLPLLRSLQADVEQAMASIGYAPEERSYSPHLTLARHYSGSGPINKEPLEGLFPPEDRRLEWTADRIVLYRSHMGRSPMYEPLRTIVFHAGG</sequence>
<dbReference type="PANTHER" id="PTHR35561">
    <property type="entry name" value="RNA 2',3'-CYCLIC PHOSPHODIESTERASE"/>
    <property type="match status" value="1"/>
</dbReference>
<dbReference type="HAMAP" id="MF_01940">
    <property type="entry name" value="RNA_CPDase"/>
    <property type="match status" value="1"/>
</dbReference>
<gene>
    <name evidence="4" type="primary">thpR</name>
    <name evidence="4" type="ORF">D7M11_27460</name>
</gene>
<evidence type="ECO:0000313" key="5">
    <source>
        <dbReference type="Proteomes" id="UP000282311"/>
    </source>
</evidence>
<evidence type="ECO:0000256" key="1">
    <source>
        <dbReference type="ARBA" id="ARBA00022801"/>
    </source>
</evidence>
<dbReference type="InterPro" id="IPR014051">
    <property type="entry name" value="Phosphoesterase_HXTX"/>
</dbReference>
<evidence type="ECO:0000256" key="2">
    <source>
        <dbReference type="HAMAP-Rule" id="MF_01940"/>
    </source>
</evidence>
<feature type="short sequence motif" description="HXTX 2" evidence="2">
    <location>
        <begin position="178"/>
        <end position="181"/>
    </location>
</feature>
<dbReference type="SUPFAM" id="SSF55144">
    <property type="entry name" value="LigT-like"/>
    <property type="match status" value="1"/>
</dbReference>
<evidence type="ECO:0000313" key="4">
    <source>
        <dbReference type="EMBL" id="RKN74189.1"/>
    </source>
</evidence>
<dbReference type="InterPro" id="IPR004175">
    <property type="entry name" value="RNA_CPDase"/>
</dbReference>
<name>A0A3B0BPG8_9BACL</name>
<dbReference type="NCBIfam" id="TIGR02258">
    <property type="entry name" value="2_5_ligase"/>
    <property type="match status" value="1"/>
</dbReference>
<feature type="active site" description="Proton acceptor" evidence="2">
    <location>
        <position position="178"/>
    </location>
</feature>
<feature type="domain" description="Phosphoesterase HXTX" evidence="3">
    <location>
        <begin position="59"/>
        <end position="142"/>
    </location>
</feature>
<dbReference type="GO" id="GO:0004113">
    <property type="term" value="F:2',3'-cyclic-nucleotide 3'-phosphodiesterase activity"/>
    <property type="evidence" value="ECO:0007669"/>
    <property type="project" value="InterPro"/>
</dbReference>
<dbReference type="EMBL" id="RBAH01000025">
    <property type="protein sequence ID" value="RKN74189.1"/>
    <property type="molecule type" value="Genomic_DNA"/>
</dbReference>
<keyword evidence="5" id="KW-1185">Reference proteome</keyword>
<dbReference type="AlphaFoldDB" id="A0A3B0BPG8"/>
<reference evidence="4 5" key="1">
    <citation type="journal article" date="2007" name="Int. J. Syst. Evol. Microbiol.">
        <title>Paenibacillus ginsengarvi sp. nov., isolated from soil from ginseng cultivation.</title>
        <authorList>
            <person name="Yoon M.H."/>
            <person name="Ten L.N."/>
            <person name="Im W.T."/>
        </authorList>
    </citation>
    <scope>NUCLEOTIDE SEQUENCE [LARGE SCALE GENOMIC DNA]</scope>
    <source>
        <strain evidence="4 5">KCTC 13059</strain>
    </source>
</reference>
<keyword evidence="1 2" id="KW-0378">Hydrolase</keyword>
<protein>
    <recommendedName>
        <fullName evidence="2">RNA 2',3'-cyclic phosphodiesterase</fullName>
        <shortName evidence="2">RNA 2',3'-CPDase</shortName>
        <ecNumber evidence="2">3.1.4.58</ecNumber>
    </recommendedName>
</protein>
<dbReference type="PANTHER" id="PTHR35561:SF1">
    <property type="entry name" value="RNA 2',3'-CYCLIC PHOSPHODIESTERASE"/>
    <property type="match status" value="1"/>
</dbReference>
<accession>A0A3B0BPG8</accession>
<proteinExistence type="inferred from homology"/>
<evidence type="ECO:0000259" key="3">
    <source>
        <dbReference type="Pfam" id="PF02834"/>
    </source>
</evidence>